<comment type="caution">
    <text evidence="1">The sequence shown here is derived from an EMBL/GenBank/DDBJ whole genome shotgun (WGS) entry which is preliminary data.</text>
</comment>
<accession>A0ABD2Z0J6</accession>
<evidence type="ECO:0000313" key="1">
    <source>
        <dbReference type="EMBL" id="KAL3513044.1"/>
    </source>
</evidence>
<reference evidence="1 2" key="1">
    <citation type="submission" date="2024-11" db="EMBL/GenBank/DDBJ databases">
        <title>A near-complete genome assembly of Cinchona calisaya.</title>
        <authorList>
            <person name="Lian D.C."/>
            <person name="Zhao X.W."/>
            <person name="Wei L."/>
        </authorList>
    </citation>
    <scope>NUCLEOTIDE SEQUENCE [LARGE SCALE GENOMIC DNA]</scope>
    <source>
        <tissue evidence="1">Nenye</tissue>
    </source>
</reference>
<evidence type="ECO:0000313" key="2">
    <source>
        <dbReference type="Proteomes" id="UP001630127"/>
    </source>
</evidence>
<proteinExistence type="predicted"/>
<organism evidence="1 2">
    <name type="scientific">Cinchona calisaya</name>
    <dbReference type="NCBI Taxonomy" id="153742"/>
    <lineage>
        <taxon>Eukaryota</taxon>
        <taxon>Viridiplantae</taxon>
        <taxon>Streptophyta</taxon>
        <taxon>Embryophyta</taxon>
        <taxon>Tracheophyta</taxon>
        <taxon>Spermatophyta</taxon>
        <taxon>Magnoliopsida</taxon>
        <taxon>eudicotyledons</taxon>
        <taxon>Gunneridae</taxon>
        <taxon>Pentapetalae</taxon>
        <taxon>asterids</taxon>
        <taxon>lamiids</taxon>
        <taxon>Gentianales</taxon>
        <taxon>Rubiaceae</taxon>
        <taxon>Cinchonoideae</taxon>
        <taxon>Cinchoneae</taxon>
        <taxon>Cinchona</taxon>
    </lineage>
</organism>
<dbReference type="EMBL" id="JBJUIK010000011">
    <property type="protein sequence ID" value="KAL3513044.1"/>
    <property type="molecule type" value="Genomic_DNA"/>
</dbReference>
<gene>
    <name evidence="1" type="ORF">ACH5RR_025761</name>
</gene>
<keyword evidence="2" id="KW-1185">Reference proteome</keyword>
<dbReference type="Proteomes" id="UP001630127">
    <property type="component" value="Unassembled WGS sequence"/>
</dbReference>
<sequence>MKDPDQNLLQNQPPLIPHERRKLLWWMDVNPTMASSLECRASHAAPCNITTTSLHFAKNTREARVDDAESCMAFTSAAQGNEVSYAAIENEDILQIGRGASKASVFYASSNEDHIGQKTPLEWNVQMEEWKSFSAQA</sequence>
<protein>
    <submittedName>
        <fullName evidence="1">Uncharacterized protein</fullName>
    </submittedName>
</protein>
<name>A0ABD2Z0J6_9GENT</name>
<dbReference type="AlphaFoldDB" id="A0ABD2Z0J6"/>